<comment type="caution">
    <text evidence="2">The sequence shown here is derived from an EMBL/GenBank/DDBJ whole genome shotgun (WGS) entry which is preliminary data.</text>
</comment>
<accession>A0ABS1E3R1</accession>
<dbReference type="Proteomes" id="UP000738126">
    <property type="component" value="Unassembled WGS sequence"/>
</dbReference>
<keyword evidence="1" id="KW-0812">Transmembrane</keyword>
<keyword evidence="1" id="KW-1133">Transmembrane helix</keyword>
<proteinExistence type="predicted"/>
<sequence length="142" mass="15651">MADHKPLKRQDMRTFNVYSHPVQGLKAVKAGFSWPGLFFGFFWMLVKGLWGLAILWFMLSFATPLATALVIQLGESGALSPSSAELLGVSVYTGGYLALWLAPGFRGNKWRERNLAKRGYEFLSAVRAKTPDAAIAEQARAA</sequence>
<feature type="transmembrane region" description="Helical" evidence="1">
    <location>
        <begin position="86"/>
        <end position="105"/>
    </location>
</feature>
<evidence type="ECO:0000313" key="3">
    <source>
        <dbReference type="Proteomes" id="UP000738126"/>
    </source>
</evidence>
<dbReference type="Pfam" id="PF10947">
    <property type="entry name" value="DUF2628"/>
    <property type="match status" value="1"/>
</dbReference>
<dbReference type="EMBL" id="NRSH01000008">
    <property type="protein sequence ID" value="MBK1725752.1"/>
    <property type="molecule type" value="Genomic_DNA"/>
</dbReference>
<evidence type="ECO:0000256" key="1">
    <source>
        <dbReference type="SAM" id="Phobius"/>
    </source>
</evidence>
<dbReference type="InterPro" id="IPR024399">
    <property type="entry name" value="DUF2628"/>
</dbReference>
<protein>
    <recommendedName>
        <fullName evidence="4">DUF2628 domain-containing protein</fullName>
    </recommendedName>
</protein>
<evidence type="ECO:0008006" key="4">
    <source>
        <dbReference type="Google" id="ProtNLM"/>
    </source>
</evidence>
<name>A0ABS1E3R1_9GAMM</name>
<keyword evidence="1" id="KW-0472">Membrane</keyword>
<keyword evidence="3" id="KW-1185">Reference proteome</keyword>
<feature type="transmembrane region" description="Helical" evidence="1">
    <location>
        <begin position="53"/>
        <end position="74"/>
    </location>
</feature>
<gene>
    <name evidence="2" type="ORF">CKO13_01685</name>
</gene>
<reference evidence="2 3" key="1">
    <citation type="journal article" date="2020" name="Microorganisms">
        <title>Osmotic Adaptation and Compatible Solute Biosynthesis of Phototrophic Bacteria as Revealed from Genome Analyses.</title>
        <authorList>
            <person name="Imhoff J.F."/>
            <person name="Rahn T."/>
            <person name="Kunzel S."/>
            <person name="Keller A."/>
            <person name="Neulinger S.C."/>
        </authorList>
    </citation>
    <scope>NUCLEOTIDE SEQUENCE [LARGE SCALE GENOMIC DNA]</scope>
    <source>
        <strain evidence="2 3">DSM 15116</strain>
    </source>
</reference>
<evidence type="ECO:0000313" key="2">
    <source>
        <dbReference type="EMBL" id="MBK1725752.1"/>
    </source>
</evidence>
<organism evidence="2 3">
    <name type="scientific">Halorhodospira neutriphila</name>
    <dbReference type="NCBI Taxonomy" id="168379"/>
    <lineage>
        <taxon>Bacteria</taxon>
        <taxon>Pseudomonadati</taxon>
        <taxon>Pseudomonadota</taxon>
        <taxon>Gammaproteobacteria</taxon>
        <taxon>Chromatiales</taxon>
        <taxon>Ectothiorhodospiraceae</taxon>
        <taxon>Halorhodospira</taxon>
    </lineage>
</organism>